<dbReference type="RefSeq" id="WP_270025936.1">
    <property type="nucleotide sequence ID" value="NZ_JAPDDP010000023.1"/>
</dbReference>
<gene>
    <name evidence="2" type="ORF">OJ997_14910</name>
</gene>
<name>A0A9X3S8K2_9ACTN</name>
<dbReference type="Proteomes" id="UP001147653">
    <property type="component" value="Unassembled WGS sequence"/>
</dbReference>
<proteinExistence type="predicted"/>
<dbReference type="AlphaFoldDB" id="A0A9X3S8K2"/>
<comment type="caution">
    <text evidence="2">The sequence shown here is derived from an EMBL/GenBank/DDBJ whole genome shotgun (WGS) entry which is preliminary data.</text>
</comment>
<keyword evidence="1" id="KW-0812">Transmembrane</keyword>
<evidence type="ECO:0000313" key="2">
    <source>
        <dbReference type="EMBL" id="MDA0181593.1"/>
    </source>
</evidence>
<sequence length="53" mass="5296">MQFVVALAIAGVLVVIIRLAGVPGAWAPLVIGGVLGLMTALVAGAPRSEDREG</sequence>
<organism evidence="2 3">
    <name type="scientific">Solirubrobacter phytolaccae</name>
    <dbReference type="NCBI Taxonomy" id="1404360"/>
    <lineage>
        <taxon>Bacteria</taxon>
        <taxon>Bacillati</taxon>
        <taxon>Actinomycetota</taxon>
        <taxon>Thermoleophilia</taxon>
        <taxon>Solirubrobacterales</taxon>
        <taxon>Solirubrobacteraceae</taxon>
        <taxon>Solirubrobacter</taxon>
    </lineage>
</organism>
<feature type="transmembrane region" description="Helical" evidence="1">
    <location>
        <begin position="29"/>
        <end position="46"/>
    </location>
</feature>
<evidence type="ECO:0000256" key="1">
    <source>
        <dbReference type="SAM" id="Phobius"/>
    </source>
</evidence>
<keyword evidence="3" id="KW-1185">Reference proteome</keyword>
<keyword evidence="1" id="KW-0472">Membrane</keyword>
<evidence type="ECO:0000313" key="3">
    <source>
        <dbReference type="Proteomes" id="UP001147653"/>
    </source>
</evidence>
<accession>A0A9X3S8K2</accession>
<dbReference type="EMBL" id="JAPDDP010000023">
    <property type="protein sequence ID" value="MDA0181593.1"/>
    <property type="molecule type" value="Genomic_DNA"/>
</dbReference>
<reference evidence="2" key="1">
    <citation type="submission" date="2022-10" db="EMBL/GenBank/DDBJ databases">
        <title>The WGS of Solirubrobacter phytolaccae KCTC 29190.</title>
        <authorList>
            <person name="Jiang Z."/>
        </authorList>
    </citation>
    <scope>NUCLEOTIDE SEQUENCE</scope>
    <source>
        <strain evidence="2">KCTC 29190</strain>
    </source>
</reference>
<keyword evidence="1" id="KW-1133">Transmembrane helix</keyword>
<protein>
    <submittedName>
        <fullName evidence="2">Uncharacterized protein</fullName>
    </submittedName>
</protein>